<dbReference type="Pfam" id="PF01385">
    <property type="entry name" value="OrfB_IS605"/>
    <property type="match status" value="1"/>
</dbReference>
<dbReference type="RefSeq" id="WP_378534424.1">
    <property type="nucleotide sequence ID" value="NZ_JBHSBH010000010.1"/>
</dbReference>
<keyword evidence="12" id="KW-1185">Reference proteome</keyword>
<dbReference type="GO" id="GO:0004519">
    <property type="term" value="F:endonuclease activity"/>
    <property type="evidence" value="ECO:0007669"/>
    <property type="project" value="UniProtKB-KW"/>
</dbReference>
<keyword evidence="5" id="KW-0238">DNA-binding</keyword>
<evidence type="ECO:0000313" key="12">
    <source>
        <dbReference type="Proteomes" id="UP001595847"/>
    </source>
</evidence>
<evidence type="ECO:0000256" key="4">
    <source>
        <dbReference type="ARBA" id="ARBA00022833"/>
    </source>
</evidence>
<dbReference type="InterPro" id="IPR001959">
    <property type="entry name" value="Transposase"/>
</dbReference>
<evidence type="ECO:0000256" key="6">
    <source>
        <dbReference type="ARBA" id="ARBA00023172"/>
    </source>
</evidence>
<evidence type="ECO:0000313" key="11">
    <source>
        <dbReference type="EMBL" id="MFC3997449.1"/>
    </source>
</evidence>
<evidence type="ECO:0000256" key="1">
    <source>
        <dbReference type="ARBA" id="ARBA00008761"/>
    </source>
</evidence>
<feature type="domain" description="Probable transposase IS891/IS1136/IS1341" evidence="8">
    <location>
        <begin position="209"/>
        <end position="311"/>
    </location>
</feature>
<dbReference type="EMBL" id="JBHSBH010000010">
    <property type="protein sequence ID" value="MFC3997449.1"/>
    <property type="molecule type" value="Genomic_DNA"/>
</dbReference>
<name>A0ABV8FMS5_9ACTN</name>
<dbReference type="InterPro" id="IPR010095">
    <property type="entry name" value="Cas12f1-like_TNB"/>
</dbReference>
<comment type="similarity">
    <text evidence="1">In the C-terminal section; belongs to the transposase 35 family.</text>
</comment>
<keyword evidence="11" id="KW-0378">Hydrolase</keyword>
<dbReference type="Pfam" id="PF12323">
    <property type="entry name" value="HTH_OrfB_IS605"/>
    <property type="match status" value="1"/>
</dbReference>
<organism evidence="11 12">
    <name type="scientific">Nocardiopsis sediminis</name>
    <dbReference type="NCBI Taxonomy" id="1778267"/>
    <lineage>
        <taxon>Bacteria</taxon>
        <taxon>Bacillati</taxon>
        <taxon>Actinomycetota</taxon>
        <taxon>Actinomycetes</taxon>
        <taxon>Streptosporangiales</taxon>
        <taxon>Nocardiopsidaceae</taxon>
        <taxon>Nocardiopsis</taxon>
    </lineage>
</organism>
<evidence type="ECO:0000259" key="10">
    <source>
        <dbReference type="Pfam" id="PF12323"/>
    </source>
</evidence>
<proteinExistence type="inferred from homology"/>
<evidence type="ECO:0000256" key="2">
    <source>
        <dbReference type="ARBA" id="ARBA00022578"/>
    </source>
</evidence>
<dbReference type="Pfam" id="PF07282">
    <property type="entry name" value="Cas12f1-like_TNB"/>
    <property type="match status" value="1"/>
</dbReference>
<keyword evidence="6" id="KW-0233">DNA recombination</keyword>
<keyword evidence="11" id="KW-0255">Endonuclease</keyword>
<feature type="compositionally biased region" description="Basic residues" evidence="7">
    <location>
        <begin position="246"/>
        <end position="255"/>
    </location>
</feature>
<evidence type="ECO:0000256" key="7">
    <source>
        <dbReference type="SAM" id="MobiDB-lite"/>
    </source>
</evidence>
<evidence type="ECO:0000259" key="8">
    <source>
        <dbReference type="Pfam" id="PF01385"/>
    </source>
</evidence>
<reference evidence="12" key="1">
    <citation type="journal article" date="2019" name="Int. J. Syst. Evol. Microbiol.">
        <title>The Global Catalogue of Microorganisms (GCM) 10K type strain sequencing project: providing services to taxonomists for standard genome sequencing and annotation.</title>
        <authorList>
            <consortium name="The Broad Institute Genomics Platform"/>
            <consortium name="The Broad Institute Genome Sequencing Center for Infectious Disease"/>
            <person name="Wu L."/>
            <person name="Ma J."/>
        </authorList>
    </citation>
    <scope>NUCLEOTIDE SEQUENCE [LARGE SCALE GENOMIC DNA]</scope>
    <source>
        <strain evidence="12">TBRC 1826</strain>
    </source>
</reference>
<dbReference type="InterPro" id="IPR021027">
    <property type="entry name" value="Transposase_put_HTH"/>
</dbReference>
<feature type="region of interest" description="Disordered" evidence="7">
    <location>
        <begin position="241"/>
        <end position="282"/>
    </location>
</feature>
<keyword evidence="3" id="KW-0479">Metal-binding</keyword>
<evidence type="ECO:0000259" key="9">
    <source>
        <dbReference type="Pfam" id="PF07282"/>
    </source>
</evidence>
<evidence type="ECO:0000256" key="5">
    <source>
        <dbReference type="ARBA" id="ARBA00023125"/>
    </source>
</evidence>
<dbReference type="Proteomes" id="UP001595847">
    <property type="component" value="Unassembled WGS sequence"/>
</dbReference>
<keyword evidence="2" id="KW-0815">Transposition</keyword>
<keyword evidence="11" id="KW-0540">Nuclease</keyword>
<sequence length="440" mass="48423">MSRFRLYPTRAQEALMWGHCAQARHAWNLALEVTSAYRKGGSRIARPPRYVGMAAMLTEVRRTDTAGMSDEEAGYFAWVASGNAEIQQQALRDFDQALANFLNGTHGYPTWRRKGAGEGFRVIGTGRVPAFGPDGEPVLNAKGKQVMHRRVAVQKLNRAWAQVRVPGCGWVRFRNSLPGLPDAKSFRVTCRHGQWHVSFPVVPDPVLGPADASVVGVDRGVAITAALSTGEMLNCPGLSAKEQAQRRKHERRVSRAAKGSPQRAAENAKANRYRRKEADRRKDWVEKTSTRLALGFDTIRFEGLRIRNMTASARGTVEEPGRRVAQKAGLNRAILAQGWGLLRQRTGHKARGRVEDVPPAYTSLRCSDCGWIDKDSRESQARFVCSFCGFTCNADLNASKNIAAGQGASPGPRRVRAGGMTGPEPASVREPQQLQLALSW</sequence>
<evidence type="ECO:0000256" key="3">
    <source>
        <dbReference type="ARBA" id="ARBA00022723"/>
    </source>
</evidence>
<protein>
    <submittedName>
        <fullName evidence="11">RNA-guided endonuclease InsQ/TnpB family protein</fullName>
    </submittedName>
</protein>
<keyword evidence="4" id="KW-0862">Zinc</keyword>
<dbReference type="NCBIfam" id="NF040570">
    <property type="entry name" value="guided_TnpB"/>
    <property type="match status" value="1"/>
</dbReference>
<comment type="caution">
    <text evidence="11">The sequence shown here is derived from an EMBL/GenBank/DDBJ whole genome shotgun (WGS) entry which is preliminary data.</text>
</comment>
<gene>
    <name evidence="11" type="ORF">ACFOVU_16070</name>
</gene>
<feature type="domain" description="Transposase putative helix-turn-helix" evidence="10">
    <location>
        <begin position="3"/>
        <end position="40"/>
    </location>
</feature>
<feature type="domain" description="Cas12f1-like TNB" evidence="9">
    <location>
        <begin position="339"/>
        <end position="402"/>
    </location>
</feature>
<feature type="region of interest" description="Disordered" evidence="7">
    <location>
        <begin position="402"/>
        <end position="432"/>
    </location>
</feature>
<accession>A0ABV8FMS5</accession>